<proteinExistence type="predicted"/>
<accession>A0AAU7BSQ2</accession>
<dbReference type="PANTHER" id="PTHR43861">
    <property type="entry name" value="TRANS-ACONITATE 2-METHYLTRANSFERASE-RELATED"/>
    <property type="match status" value="1"/>
</dbReference>
<dbReference type="Pfam" id="PF13489">
    <property type="entry name" value="Methyltransf_23"/>
    <property type="match status" value="1"/>
</dbReference>
<dbReference type="EC" id="2.1.1.-" evidence="1"/>
<keyword evidence="1" id="KW-0808">Transferase</keyword>
<organism evidence="1">
    <name type="scientific">Pontimicrobium sp. SW4</name>
    <dbReference type="NCBI Taxonomy" id="3153519"/>
    <lineage>
        <taxon>Bacteria</taxon>
        <taxon>Pseudomonadati</taxon>
        <taxon>Bacteroidota</taxon>
        <taxon>Flavobacteriia</taxon>
        <taxon>Flavobacteriales</taxon>
        <taxon>Flavobacteriaceae</taxon>
        <taxon>Pontimicrobium</taxon>
    </lineage>
</organism>
<dbReference type="SUPFAM" id="SSF53335">
    <property type="entry name" value="S-adenosyl-L-methionine-dependent methyltransferases"/>
    <property type="match status" value="1"/>
</dbReference>
<sequence length="283" mass="33112">MKEVTSFLEVKDHSVSGEVFELVLNKSYGYLETHPQPSEENLSEYYKTEDYISHTDSKRNLFEKAYHFVRHVSLNRKLKLINSLNIEEKNLLDIGCGTGDFLKAAKDNDWKISGIEPNGLARKIANNKTNDSVFNTEKLQQFKEHNFDVITLWHVLEHLPKLEEQTQMLKKLLKQNGILIIAVPNYKSFDAQYYKSFWAAYDVPRHLWHFNQKSISNIFDNENMTVVKTLPMKFDAYYVSLLSEKYKSGFMNPIKAFWIGFRSNLKARGSKEYSSLIYIIKNK</sequence>
<keyword evidence="1" id="KW-0489">Methyltransferase</keyword>
<dbReference type="Gene3D" id="3.40.50.150">
    <property type="entry name" value="Vaccinia Virus protein VP39"/>
    <property type="match status" value="1"/>
</dbReference>
<name>A0AAU7BSQ2_9FLAO</name>
<evidence type="ECO:0000313" key="1">
    <source>
        <dbReference type="EMBL" id="XBG61005.1"/>
    </source>
</evidence>
<dbReference type="EMBL" id="CP157199">
    <property type="protein sequence ID" value="XBG61005.1"/>
    <property type="molecule type" value="Genomic_DNA"/>
</dbReference>
<protein>
    <submittedName>
        <fullName evidence="1">Class I SAM-dependent methyltransferase</fullName>
        <ecNumber evidence="1">2.1.1.-</ecNumber>
    </submittedName>
</protein>
<dbReference type="RefSeq" id="WP_347923231.1">
    <property type="nucleotide sequence ID" value="NZ_CP157199.1"/>
</dbReference>
<dbReference type="GO" id="GO:0032259">
    <property type="term" value="P:methylation"/>
    <property type="evidence" value="ECO:0007669"/>
    <property type="project" value="UniProtKB-KW"/>
</dbReference>
<dbReference type="AlphaFoldDB" id="A0AAU7BSQ2"/>
<dbReference type="GO" id="GO:0008168">
    <property type="term" value="F:methyltransferase activity"/>
    <property type="evidence" value="ECO:0007669"/>
    <property type="project" value="UniProtKB-KW"/>
</dbReference>
<gene>
    <name evidence="1" type="ORF">ABGB03_14175</name>
</gene>
<dbReference type="InterPro" id="IPR029063">
    <property type="entry name" value="SAM-dependent_MTases_sf"/>
</dbReference>
<reference evidence="1" key="1">
    <citation type="submission" date="2024-05" db="EMBL/GenBank/DDBJ databases">
        <title>Pontimicrobium maritimus sp. nov., isolated form sea water.</title>
        <authorList>
            <person name="Muhammad N."/>
            <person name="Vuong T.Q."/>
            <person name="Han H.L."/>
            <person name="Kim S.-G."/>
        </authorList>
    </citation>
    <scope>NUCLEOTIDE SEQUENCE</scope>
    <source>
        <strain evidence="1">SW4</strain>
    </source>
</reference>
<dbReference type="CDD" id="cd02440">
    <property type="entry name" value="AdoMet_MTases"/>
    <property type="match status" value="1"/>
</dbReference>